<evidence type="ECO:0000256" key="1">
    <source>
        <dbReference type="SAM" id="MobiDB-lite"/>
    </source>
</evidence>
<dbReference type="KEGG" id="mgg:MPLG2_1162"/>
<evidence type="ECO:0000313" key="3">
    <source>
        <dbReference type="Proteomes" id="UP000238164"/>
    </source>
</evidence>
<keyword evidence="3" id="KW-1185">Reference proteome</keyword>
<dbReference type="EMBL" id="LT985188">
    <property type="protein sequence ID" value="SPD86198.1"/>
    <property type="molecule type" value="Genomic_DNA"/>
</dbReference>
<dbReference type="Gene3D" id="1.10.10.60">
    <property type="entry name" value="Homeodomain-like"/>
    <property type="match status" value="1"/>
</dbReference>
<accession>A0A2N9JFB6</accession>
<organism evidence="2 3">
    <name type="scientific">Micropruina glycogenica</name>
    <dbReference type="NCBI Taxonomy" id="75385"/>
    <lineage>
        <taxon>Bacteria</taxon>
        <taxon>Bacillati</taxon>
        <taxon>Actinomycetota</taxon>
        <taxon>Actinomycetes</taxon>
        <taxon>Propionibacteriales</taxon>
        <taxon>Nocardioidaceae</taxon>
        <taxon>Micropruina</taxon>
    </lineage>
</organism>
<dbReference type="AlphaFoldDB" id="A0A2N9JFB6"/>
<reference evidence="2 3" key="1">
    <citation type="submission" date="2018-02" db="EMBL/GenBank/DDBJ databases">
        <authorList>
            <person name="Cohen D.B."/>
            <person name="Kent A.D."/>
        </authorList>
    </citation>
    <scope>NUCLEOTIDE SEQUENCE [LARGE SCALE GENOMIC DNA]</scope>
    <source>
        <strain evidence="2">1</strain>
    </source>
</reference>
<protein>
    <recommendedName>
        <fullName evidence="4">HTH araC/xylS-type domain-containing protein</fullName>
    </recommendedName>
</protein>
<evidence type="ECO:0000313" key="2">
    <source>
        <dbReference type="EMBL" id="SPD86198.1"/>
    </source>
</evidence>
<proteinExistence type="predicted"/>
<sequence length="94" mass="10491">MQYEFGLSPRQLARIGRFERAQALAQAGMPLAETAHRAGFADQAGAGRRRPADLTRRRAAARWTLRGGDRRPRQHLQHRLLPRRVTTAGPVPTG</sequence>
<name>A0A2N9JFB6_9ACTN</name>
<feature type="region of interest" description="Disordered" evidence="1">
    <location>
        <begin position="66"/>
        <end position="94"/>
    </location>
</feature>
<gene>
    <name evidence="2" type="ORF">MPLG2_1162</name>
</gene>
<feature type="compositionally biased region" description="Basic residues" evidence="1">
    <location>
        <begin position="72"/>
        <end position="82"/>
    </location>
</feature>
<dbReference type="Proteomes" id="UP000238164">
    <property type="component" value="Chromosome 1"/>
</dbReference>
<evidence type="ECO:0008006" key="4">
    <source>
        <dbReference type="Google" id="ProtNLM"/>
    </source>
</evidence>